<dbReference type="EMBL" id="WOWK01000078">
    <property type="protein sequence ID" value="KAF0320865.1"/>
    <property type="molecule type" value="Genomic_DNA"/>
</dbReference>
<evidence type="ECO:0000313" key="2">
    <source>
        <dbReference type="EMBL" id="KAF0320865.1"/>
    </source>
</evidence>
<organism evidence="2 3">
    <name type="scientific">Colletotrichum asianum</name>
    <dbReference type="NCBI Taxonomy" id="702518"/>
    <lineage>
        <taxon>Eukaryota</taxon>
        <taxon>Fungi</taxon>
        <taxon>Dikarya</taxon>
        <taxon>Ascomycota</taxon>
        <taxon>Pezizomycotina</taxon>
        <taxon>Sordariomycetes</taxon>
        <taxon>Hypocreomycetidae</taxon>
        <taxon>Glomerellales</taxon>
        <taxon>Glomerellaceae</taxon>
        <taxon>Colletotrichum</taxon>
        <taxon>Colletotrichum gloeosporioides species complex</taxon>
    </lineage>
</organism>
<accession>A0A8H3W6R5</accession>
<proteinExistence type="predicted"/>
<dbReference type="OrthoDB" id="5218215at2759"/>
<evidence type="ECO:0000313" key="3">
    <source>
        <dbReference type="Proteomes" id="UP000434172"/>
    </source>
</evidence>
<protein>
    <submittedName>
        <fullName evidence="2">Uncharacterized protein</fullName>
    </submittedName>
</protein>
<name>A0A8H3W6R5_9PEZI</name>
<dbReference type="Proteomes" id="UP000434172">
    <property type="component" value="Unassembled WGS sequence"/>
</dbReference>
<feature type="compositionally biased region" description="Basic and acidic residues" evidence="1">
    <location>
        <begin position="10"/>
        <end position="22"/>
    </location>
</feature>
<keyword evidence="3" id="KW-1185">Reference proteome</keyword>
<feature type="region of interest" description="Disordered" evidence="1">
    <location>
        <begin position="10"/>
        <end position="46"/>
    </location>
</feature>
<gene>
    <name evidence="2" type="ORF">GQ607_011949</name>
</gene>
<dbReference type="AlphaFoldDB" id="A0A8H3W6R5"/>
<sequence>MEPLPILHELKDLKLESDEKQLEPTAGPETNALESSKPIKEGAMKPLPPLHEWEDLELEKLSQLCLPRWDSREVWRTESSAIRPERFEYTAMLGRPPSQAWKRAMQQLHSGFCHGRRLEETMPFSQPSISKPFFGAVSIILYDIQLRKGSQGDTHPIVELQGQYHSKMSIWRDLMRLVGKSNIDFDRTARSIFQHMLLVDYGMVAHPVRVERFFDDQGRPTGDAWKHPDKFIIQSASNWFWMLSFLSPARSYMGARSHYEYDLALMLHHYHTRRTYLRPQEYWKGQTGYQGILQELIEDVPRVGTERLMRKLSVDFNENIDKFVADPAKGKTMKQIAKGIAARYGIELVAPKTRGLGTPLIELYYRNGVLKKEKEENPCCVQ</sequence>
<comment type="caution">
    <text evidence="2">The sequence shown here is derived from an EMBL/GenBank/DDBJ whole genome shotgun (WGS) entry which is preliminary data.</text>
</comment>
<evidence type="ECO:0000256" key="1">
    <source>
        <dbReference type="SAM" id="MobiDB-lite"/>
    </source>
</evidence>
<reference evidence="2 3" key="1">
    <citation type="submission" date="2019-12" db="EMBL/GenBank/DDBJ databases">
        <title>A genome sequence resource for the geographically widespread anthracnose pathogen Colletotrichum asianum.</title>
        <authorList>
            <person name="Meng Y."/>
        </authorList>
    </citation>
    <scope>NUCLEOTIDE SEQUENCE [LARGE SCALE GENOMIC DNA]</scope>
    <source>
        <strain evidence="2 3">ICMP 18580</strain>
    </source>
</reference>